<keyword evidence="1" id="KW-0489">Methyltransferase</keyword>
<evidence type="ECO:0000256" key="4">
    <source>
        <dbReference type="PIRSR" id="PIRSR005739-1"/>
    </source>
</evidence>
<dbReference type="SUPFAM" id="SSF53335">
    <property type="entry name" value="S-adenosyl-L-methionine-dependent methyltransferases"/>
    <property type="match status" value="1"/>
</dbReference>
<dbReference type="InterPro" id="IPR029063">
    <property type="entry name" value="SAM-dependent_MTases_sf"/>
</dbReference>
<dbReference type="Pfam" id="PF08100">
    <property type="entry name" value="Dimerisation"/>
    <property type="match status" value="1"/>
</dbReference>
<feature type="domain" description="O-methyltransferase dimerisation" evidence="6">
    <location>
        <begin position="49"/>
        <end position="125"/>
    </location>
</feature>
<keyword evidence="2" id="KW-0808">Transferase</keyword>
<dbReference type="PANTHER" id="PTHR43712:SF11">
    <property type="entry name" value="O-METHYLTRANSFERASE (AFU_ORTHOLOGUE AFUA_2G17820)-RELATED"/>
    <property type="match status" value="1"/>
</dbReference>
<dbReference type="GO" id="GO:0008171">
    <property type="term" value="F:O-methyltransferase activity"/>
    <property type="evidence" value="ECO:0007669"/>
    <property type="project" value="InterPro"/>
</dbReference>
<dbReference type="OrthoDB" id="1535081at2759"/>
<feature type="domain" description="O-methyltransferase C-terminal" evidence="5">
    <location>
        <begin position="228"/>
        <end position="372"/>
    </location>
</feature>
<evidence type="ECO:0000256" key="3">
    <source>
        <dbReference type="ARBA" id="ARBA00022691"/>
    </source>
</evidence>
<protein>
    <recommendedName>
        <fullName evidence="9">S-adenosyl-L-methionine-dependent methyltransferase</fullName>
    </recommendedName>
</protein>
<dbReference type="Pfam" id="PF00891">
    <property type="entry name" value="Methyltransf_2"/>
    <property type="match status" value="1"/>
</dbReference>
<dbReference type="PIRSF" id="PIRSF005739">
    <property type="entry name" value="O-mtase"/>
    <property type="match status" value="1"/>
</dbReference>
<dbReference type="Proteomes" id="UP001152607">
    <property type="component" value="Unassembled WGS sequence"/>
</dbReference>
<keyword evidence="3" id="KW-0949">S-adenosyl-L-methionine</keyword>
<evidence type="ECO:0000259" key="6">
    <source>
        <dbReference type="Pfam" id="PF08100"/>
    </source>
</evidence>
<dbReference type="PANTHER" id="PTHR43712">
    <property type="entry name" value="PUTATIVE (AFU_ORTHOLOGUE AFUA_4G14580)-RELATED"/>
    <property type="match status" value="1"/>
</dbReference>
<proteinExistence type="predicted"/>
<dbReference type="InterPro" id="IPR016461">
    <property type="entry name" value="COMT-like"/>
</dbReference>
<reference evidence="7" key="1">
    <citation type="submission" date="2023-01" db="EMBL/GenBank/DDBJ databases">
        <authorList>
            <person name="Van Ghelder C."/>
            <person name="Rancurel C."/>
        </authorList>
    </citation>
    <scope>NUCLEOTIDE SEQUENCE</scope>
    <source>
        <strain evidence="7">CNCM I-4278</strain>
    </source>
</reference>
<dbReference type="InterPro" id="IPR036388">
    <property type="entry name" value="WH-like_DNA-bd_sf"/>
</dbReference>
<feature type="active site" description="Proton acceptor" evidence="4">
    <location>
        <position position="301"/>
    </location>
</feature>
<dbReference type="SUPFAM" id="SSF46785">
    <property type="entry name" value="Winged helix' DNA-binding domain"/>
    <property type="match status" value="1"/>
</dbReference>
<evidence type="ECO:0000313" key="8">
    <source>
        <dbReference type="Proteomes" id="UP001152607"/>
    </source>
</evidence>
<evidence type="ECO:0000256" key="1">
    <source>
        <dbReference type="ARBA" id="ARBA00022603"/>
    </source>
</evidence>
<sequence>MATADLTKSLLDLAASVPSNISNEERAALMSACEKAKSALENPIEKTIRFLFGAFESVALCLGVNMKLLDLGVAEKGPITAEKLASGSDADVLLVVRVMRILVTMGIFEEVGHHTYVATPSAGIWATGSPFRDAVIHVSSQIPPVTMLPDYFEEKGYHNPTDAEDSPFQFTHKSKTHFFEWLSQRPRIQASFNATMEIARNGRGQEWFEFYPVEEKLALSNPDSSSILLVDIGGNLGYDLVNFQKKFPTLPGRLVVEDLPSVISSVRTLPDGVEGVGHDFFLPQPSTISNAKAYYLRNVLHDWPDKQAKQILEHIRPLLTKDSVLLINDNAIPEDNVGFYPAALDLIMMGVFASLERTEKQFEQLLDETGFKLVGTWKAKDHGPGSGTLFEAVLKD</sequence>
<gene>
    <name evidence="7" type="ORF">PDIGIT_LOCUS4838</name>
</gene>
<dbReference type="InterPro" id="IPR001077">
    <property type="entry name" value="COMT_C"/>
</dbReference>
<dbReference type="InterPro" id="IPR036390">
    <property type="entry name" value="WH_DNA-bd_sf"/>
</dbReference>
<evidence type="ECO:0008006" key="9">
    <source>
        <dbReference type="Google" id="ProtNLM"/>
    </source>
</evidence>
<accession>A0A9W4XKF6</accession>
<comment type="caution">
    <text evidence="7">The sequence shown here is derived from an EMBL/GenBank/DDBJ whole genome shotgun (WGS) entry which is preliminary data.</text>
</comment>
<organism evidence="7 8">
    <name type="scientific">Periconia digitata</name>
    <dbReference type="NCBI Taxonomy" id="1303443"/>
    <lineage>
        <taxon>Eukaryota</taxon>
        <taxon>Fungi</taxon>
        <taxon>Dikarya</taxon>
        <taxon>Ascomycota</taxon>
        <taxon>Pezizomycotina</taxon>
        <taxon>Dothideomycetes</taxon>
        <taxon>Pleosporomycetidae</taxon>
        <taxon>Pleosporales</taxon>
        <taxon>Massarineae</taxon>
        <taxon>Periconiaceae</taxon>
        <taxon>Periconia</taxon>
    </lineage>
</organism>
<dbReference type="EMBL" id="CAOQHR010000003">
    <property type="protein sequence ID" value="CAI6331809.1"/>
    <property type="molecule type" value="Genomic_DNA"/>
</dbReference>
<dbReference type="Gene3D" id="1.10.10.10">
    <property type="entry name" value="Winged helix-like DNA-binding domain superfamily/Winged helix DNA-binding domain"/>
    <property type="match status" value="1"/>
</dbReference>
<dbReference type="InterPro" id="IPR012967">
    <property type="entry name" value="COMT_dimerisation"/>
</dbReference>
<evidence type="ECO:0000313" key="7">
    <source>
        <dbReference type="EMBL" id="CAI6331809.1"/>
    </source>
</evidence>
<dbReference type="Gene3D" id="3.40.50.150">
    <property type="entry name" value="Vaccinia Virus protein VP39"/>
    <property type="match status" value="1"/>
</dbReference>
<dbReference type="GO" id="GO:0046983">
    <property type="term" value="F:protein dimerization activity"/>
    <property type="evidence" value="ECO:0007669"/>
    <property type="project" value="InterPro"/>
</dbReference>
<name>A0A9W4XKF6_9PLEO</name>
<dbReference type="GO" id="GO:0032259">
    <property type="term" value="P:methylation"/>
    <property type="evidence" value="ECO:0007669"/>
    <property type="project" value="UniProtKB-KW"/>
</dbReference>
<dbReference type="PROSITE" id="PS51683">
    <property type="entry name" value="SAM_OMT_II"/>
    <property type="match status" value="1"/>
</dbReference>
<evidence type="ECO:0000259" key="5">
    <source>
        <dbReference type="Pfam" id="PF00891"/>
    </source>
</evidence>
<evidence type="ECO:0000256" key="2">
    <source>
        <dbReference type="ARBA" id="ARBA00022679"/>
    </source>
</evidence>
<dbReference type="AlphaFoldDB" id="A0A9W4XKF6"/>
<keyword evidence="8" id="KW-1185">Reference proteome</keyword>